<gene>
    <name evidence="1" type="ORF">PHYPA_011504</name>
</gene>
<dbReference type="EnsemblPlants" id="Pp3c8_13960V3.1">
    <property type="protein sequence ID" value="PAC:32964647.CDS.1"/>
    <property type="gene ID" value="Pp3c8_13960"/>
</dbReference>
<keyword evidence="3" id="KW-1185">Reference proteome</keyword>
<dbReference type="AlphaFoldDB" id="A0A2K1K754"/>
<evidence type="ECO:0000313" key="3">
    <source>
        <dbReference type="Proteomes" id="UP000006727"/>
    </source>
</evidence>
<dbReference type="Proteomes" id="UP000006727">
    <property type="component" value="Chromosome 8"/>
</dbReference>
<reference evidence="2" key="3">
    <citation type="submission" date="2020-12" db="UniProtKB">
        <authorList>
            <consortium name="EnsemblPlants"/>
        </authorList>
    </citation>
    <scope>IDENTIFICATION</scope>
</reference>
<dbReference type="EnsemblPlants" id="Pp3c8_13960V3.2">
    <property type="protein sequence ID" value="PAC:32964648.CDS.1"/>
    <property type="gene ID" value="Pp3c8_13960"/>
</dbReference>
<accession>A0A2K1K754</accession>
<dbReference type="PaxDb" id="3218-PP1S184_97V6.1"/>
<sequence>MEPRTSYISIKIHVPKLLAMPISFRGTQLYHIPEEYRTQQYEVLKEVAGGLLFLKSEDYQYFGALLGEKEEVE</sequence>
<dbReference type="InParanoid" id="A0A2K1K754"/>
<dbReference type="Gramene" id="Pp3c8_13960V3.1">
    <property type="protein sequence ID" value="PAC:32964647.CDS.1"/>
    <property type="gene ID" value="Pp3c8_13960"/>
</dbReference>
<dbReference type="EMBL" id="ABEU02000008">
    <property type="protein sequence ID" value="PNR49608.1"/>
    <property type="molecule type" value="Genomic_DNA"/>
</dbReference>
<dbReference type="Gramene" id="Pp3c8_13960V3.2">
    <property type="protein sequence ID" value="PAC:32964648.CDS.1"/>
    <property type="gene ID" value="Pp3c8_13960"/>
</dbReference>
<reference evidence="1 3" key="1">
    <citation type="journal article" date="2008" name="Science">
        <title>The Physcomitrella genome reveals evolutionary insights into the conquest of land by plants.</title>
        <authorList>
            <person name="Rensing S."/>
            <person name="Lang D."/>
            <person name="Zimmer A."/>
            <person name="Terry A."/>
            <person name="Salamov A."/>
            <person name="Shapiro H."/>
            <person name="Nishiyama T."/>
            <person name="Perroud P.-F."/>
            <person name="Lindquist E."/>
            <person name="Kamisugi Y."/>
            <person name="Tanahashi T."/>
            <person name="Sakakibara K."/>
            <person name="Fujita T."/>
            <person name="Oishi K."/>
            <person name="Shin-I T."/>
            <person name="Kuroki Y."/>
            <person name="Toyoda A."/>
            <person name="Suzuki Y."/>
            <person name="Hashimoto A."/>
            <person name="Yamaguchi K."/>
            <person name="Sugano A."/>
            <person name="Kohara Y."/>
            <person name="Fujiyama A."/>
            <person name="Anterola A."/>
            <person name="Aoki S."/>
            <person name="Ashton N."/>
            <person name="Barbazuk W.B."/>
            <person name="Barker E."/>
            <person name="Bennetzen J."/>
            <person name="Bezanilla M."/>
            <person name="Blankenship R."/>
            <person name="Cho S.H."/>
            <person name="Dutcher S."/>
            <person name="Estelle M."/>
            <person name="Fawcett J.A."/>
            <person name="Gundlach H."/>
            <person name="Hanada K."/>
            <person name="Heyl A."/>
            <person name="Hicks K.A."/>
            <person name="Hugh J."/>
            <person name="Lohr M."/>
            <person name="Mayer K."/>
            <person name="Melkozernov A."/>
            <person name="Murata T."/>
            <person name="Nelson D."/>
            <person name="Pils B."/>
            <person name="Prigge M."/>
            <person name="Reiss B."/>
            <person name="Renner T."/>
            <person name="Rombauts S."/>
            <person name="Rushton P."/>
            <person name="Sanderfoot A."/>
            <person name="Schween G."/>
            <person name="Shiu S.-H."/>
            <person name="Stueber K."/>
            <person name="Theodoulou F.L."/>
            <person name="Tu H."/>
            <person name="Van de Peer Y."/>
            <person name="Verrier P.J."/>
            <person name="Waters E."/>
            <person name="Wood A."/>
            <person name="Yang L."/>
            <person name="Cove D."/>
            <person name="Cuming A."/>
            <person name="Hasebe M."/>
            <person name="Lucas S."/>
            <person name="Mishler D.B."/>
            <person name="Reski R."/>
            <person name="Grigoriev I."/>
            <person name="Quatrano R.S."/>
            <person name="Boore J.L."/>
        </authorList>
    </citation>
    <scope>NUCLEOTIDE SEQUENCE [LARGE SCALE GENOMIC DNA]</scope>
    <source>
        <strain evidence="2 3">cv. Gransden 2004</strain>
    </source>
</reference>
<dbReference type="STRING" id="3218.A0A2K1K754"/>
<organism evidence="1">
    <name type="scientific">Physcomitrium patens</name>
    <name type="common">Spreading-leaved earth moss</name>
    <name type="synonym">Physcomitrella patens</name>
    <dbReference type="NCBI Taxonomy" id="3218"/>
    <lineage>
        <taxon>Eukaryota</taxon>
        <taxon>Viridiplantae</taxon>
        <taxon>Streptophyta</taxon>
        <taxon>Embryophyta</taxon>
        <taxon>Bryophyta</taxon>
        <taxon>Bryophytina</taxon>
        <taxon>Bryopsida</taxon>
        <taxon>Funariidae</taxon>
        <taxon>Funariales</taxon>
        <taxon>Funariaceae</taxon>
        <taxon>Physcomitrium</taxon>
    </lineage>
</organism>
<proteinExistence type="predicted"/>
<reference evidence="1 3" key="2">
    <citation type="journal article" date="2018" name="Plant J.">
        <title>The Physcomitrella patens chromosome-scale assembly reveals moss genome structure and evolution.</title>
        <authorList>
            <person name="Lang D."/>
            <person name="Ullrich K.K."/>
            <person name="Murat F."/>
            <person name="Fuchs J."/>
            <person name="Jenkins J."/>
            <person name="Haas F.B."/>
            <person name="Piednoel M."/>
            <person name="Gundlach H."/>
            <person name="Van Bel M."/>
            <person name="Meyberg R."/>
            <person name="Vives C."/>
            <person name="Morata J."/>
            <person name="Symeonidi A."/>
            <person name="Hiss M."/>
            <person name="Muchero W."/>
            <person name="Kamisugi Y."/>
            <person name="Saleh O."/>
            <person name="Blanc G."/>
            <person name="Decker E.L."/>
            <person name="van Gessel N."/>
            <person name="Grimwood J."/>
            <person name="Hayes R.D."/>
            <person name="Graham S.W."/>
            <person name="Gunter L.E."/>
            <person name="McDaniel S.F."/>
            <person name="Hoernstein S.N.W."/>
            <person name="Larsson A."/>
            <person name="Li F.W."/>
            <person name="Perroud P.F."/>
            <person name="Phillips J."/>
            <person name="Ranjan P."/>
            <person name="Rokshar D.S."/>
            <person name="Rothfels C.J."/>
            <person name="Schneider L."/>
            <person name="Shu S."/>
            <person name="Stevenson D.W."/>
            <person name="Thummler F."/>
            <person name="Tillich M."/>
            <person name="Villarreal Aguilar J.C."/>
            <person name="Widiez T."/>
            <person name="Wong G.K."/>
            <person name="Wymore A."/>
            <person name="Zhang Y."/>
            <person name="Zimmer A.D."/>
            <person name="Quatrano R.S."/>
            <person name="Mayer K.F.X."/>
            <person name="Goodstein D."/>
            <person name="Casacuberta J.M."/>
            <person name="Vandepoele K."/>
            <person name="Reski R."/>
            <person name="Cuming A.C."/>
            <person name="Tuskan G.A."/>
            <person name="Maumus F."/>
            <person name="Salse J."/>
            <person name="Schmutz J."/>
            <person name="Rensing S.A."/>
        </authorList>
    </citation>
    <scope>NUCLEOTIDE SEQUENCE [LARGE SCALE GENOMIC DNA]</scope>
    <source>
        <strain evidence="2 3">cv. Gransden 2004</strain>
    </source>
</reference>
<protein>
    <submittedName>
        <fullName evidence="1 2">Uncharacterized protein</fullName>
    </submittedName>
</protein>
<name>A0A2K1K754_PHYPA</name>
<evidence type="ECO:0000313" key="1">
    <source>
        <dbReference type="EMBL" id="PNR49608.1"/>
    </source>
</evidence>
<evidence type="ECO:0000313" key="2">
    <source>
        <dbReference type="EnsemblPlants" id="PAC:32964647.CDS.1"/>
    </source>
</evidence>